<dbReference type="GO" id="GO:0051301">
    <property type="term" value="P:cell division"/>
    <property type="evidence" value="ECO:0007669"/>
    <property type="project" value="UniProtKB-KW"/>
</dbReference>
<evidence type="ECO:0000256" key="14">
    <source>
        <dbReference type="ARBA" id="ARBA00023175"/>
    </source>
</evidence>
<dbReference type="Proteomes" id="UP000472265">
    <property type="component" value="Chromosome 21"/>
</dbReference>
<evidence type="ECO:0000256" key="19">
    <source>
        <dbReference type="ARBA" id="ARBA00061030"/>
    </source>
</evidence>
<keyword evidence="25" id="KW-1185">Reference proteome</keyword>
<keyword evidence="7 21" id="KW-0493">Microtubule</keyword>
<dbReference type="GeneTree" id="ENSGT00940000166881"/>
<dbReference type="Ensembl" id="ENSSAUT00010055050.1">
    <property type="protein sequence ID" value="ENSSAUP00010052357.1"/>
    <property type="gene ID" value="ENSSAUG00010021724.1"/>
</dbReference>
<evidence type="ECO:0000256" key="1">
    <source>
        <dbReference type="ARBA" id="ARBA00004123"/>
    </source>
</evidence>
<dbReference type="PROSITE" id="PS50067">
    <property type="entry name" value="KINESIN_MOTOR_2"/>
    <property type="match status" value="1"/>
</dbReference>
<dbReference type="GO" id="GO:0008017">
    <property type="term" value="F:microtubule binding"/>
    <property type="evidence" value="ECO:0007669"/>
    <property type="project" value="InterPro"/>
</dbReference>
<keyword evidence="4" id="KW-0158">Chromosome</keyword>
<reference evidence="24" key="1">
    <citation type="submission" date="2021-04" db="EMBL/GenBank/DDBJ databases">
        <authorList>
            <consortium name="Wellcome Sanger Institute Data Sharing"/>
        </authorList>
    </citation>
    <scope>NUCLEOTIDE SEQUENCE [LARGE SCALE GENOMIC DNA]</scope>
</reference>
<evidence type="ECO:0000256" key="8">
    <source>
        <dbReference type="ARBA" id="ARBA00022741"/>
    </source>
</evidence>
<keyword evidence="9" id="KW-0498">Mitosis</keyword>
<accession>A0A671XPT7</accession>
<gene>
    <name evidence="24" type="primary">kif2c</name>
</gene>
<feature type="binding site" evidence="20">
    <location>
        <begin position="234"/>
        <end position="241"/>
    </location>
    <ligand>
        <name>ATP</name>
        <dbReference type="ChEBI" id="CHEBI:30616"/>
    </ligand>
</feature>
<dbReference type="InterPro" id="IPR027417">
    <property type="entry name" value="P-loop_NTPase"/>
</dbReference>
<evidence type="ECO:0000256" key="6">
    <source>
        <dbReference type="ARBA" id="ARBA00022618"/>
    </source>
</evidence>
<keyword evidence="15" id="KW-0206">Cytoskeleton</keyword>
<comment type="subcellular location">
    <subcellularLocation>
        <location evidence="3">Chromosome</location>
        <location evidence="3">Centromere</location>
        <location evidence="3">Kinetochore</location>
    </subcellularLocation>
    <subcellularLocation>
        <location evidence="2">Cytoplasm</location>
        <location evidence="2">Cytoskeleton</location>
    </subcellularLocation>
    <subcellularLocation>
        <location evidence="1">Nucleus</location>
    </subcellularLocation>
</comment>
<dbReference type="InterPro" id="IPR027640">
    <property type="entry name" value="Kinesin-like_fam"/>
</dbReference>
<evidence type="ECO:0000256" key="2">
    <source>
        <dbReference type="ARBA" id="ARBA00004245"/>
    </source>
</evidence>
<keyword evidence="6" id="KW-0132">Cell division</keyword>
<keyword evidence="13" id="KW-0175">Coiled coil</keyword>
<evidence type="ECO:0000256" key="20">
    <source>
        <dbReference type="PROSITE-ProRule" id="PRU00283"/>
    </source>
</evidence>
<dbReference type="CDD" id="cd01367">
    <property type="entry name" value="KISc_KIF2_like"/>
    <property type="match status" value="1"/>
</dbReference>
<evidence type="ECO:0000259" key="23">
    <source>
        <dbReference type="PROSITE" id="PS50067"/>
    </source>
</evidence>
<feature type="domain" description="Kinesin motor" evidence="23">
    <location>
        <begin position="144"/>
        <end position="477"/>
    </location>
</feature>
<evidence type="ECO:0000256" key="18">
    <source>
        <dbReference type="ARBA" id="ARBA00023328"/>
    </source>
</evidence>
<dbReference type="InterPro" id="IPR001752">
    <property type="entry name" value="Kinesin_motor_dom"/>
</dbReference>
<protein>
    <recommendedName>
        <fullName evidence="21">Kinesin-like protein</fullName>
    </recommendedName>
</protein>
<evidence type="ECO:0000256" key="11">
    <source>
        <dbReference type="ARBA" id="ARBA00022838"/>
    </source>
</evidence>
<dbReference type="InterPro" id="IPR054473">
    <property type="entry name" value="KIF2A-like_N"/>
</dbReference>
<evidence type="ECO:0000256" key="22">
    <source>
        <dbReference type="SAM" id="MobiDB-lite"/>
    </source>
</evidence>
<evidence type="ECO:0000256" key="9">
    <source>
        <dbReference type="ARBA" id="ARBA00022776"/>
    </source>
</evidence>
<evidence type="ECO:0000313" key="25">
    <source>
        <dbReference type="Proteomes" id="UP000472265"/>
    </source>
</evidence>
<evidence type="ECO:0000256" key="7">
    <source>
        <dbReference type="ARBA" id="ARBA00022701"/>
    </source>
</evidence>
<keyword evidence="18" id="KW-0137">Centromere</keyword>
<dbReference type="OMA" id="YIENHEF"/>
<name>A0A671XPT7_SPAAU</name>
<evidence type="ECO:0000256" key="3">
    <source>
        <dbReference type="ARBA" id="ARBA00004629"/>
    </source>
</evidence>
<dbReference type="GO" id="GO:0003777">
    <property type="term" value="F:microtubule motor activity"/>
    <property type="evidence" value="ECO:0007669"/>
    <property type="project" value="InterPro"/>
</dbReference>
<dbReference type="PRINTS" id="PR00380">
    <property type="entry name" value="KINESINHEAVY"/>
</dbReference>
<evidence type="ECO:0000313" key="24">
    <source>
        <dbReference type="Ensembl" id="ENSSAUP00010052357.1"/>
    </source>
</evidence>
<dbReference type="GO" id="GO:0007059">
    <property type="term" value="P:chromosome segregation"/>
    <property type="evidence" value="ECO:0007669"/>
    <property type="project" value="UniProtKB-KW"/>
</dbReference>
<dbReference type="Pfam" id="PF22923">
    <property type="entry name" value="KIF2A-like_1st"/>
    <property type="match status" value="1"/>
</dbReference>
<organism evidence="24 25">
    <name type="scientific">Sparus aurata</name>
    <name type="common">Gilthead sea bream</name>
    <dbReference type="NCBI Taxonomy" id="8175"/>
    <lineage>
        <taxon>Eukaryota</taxon>
        <taxon>Metazoa</taxon>
        <taxon>Chordata</taxon>
        <taxon>Craniata</taxon>
        <taxon>Vertebrata</taxon>
        <taxon>Euteleostomi</taxon>
        <taxon>Actinopterygii</taxon>
        <taxon>Neopterygii</taxon>
        <taxon>Teleostei</taxon>
        <taxon>Neoteleostei</taxon>
        <taxon>Acanthomorphata</taxon>
        <taxon>Eupercaria</taxon>
        <taxon>Spariformes</taxon>
        <taxon>Sparidae</taxon>
        <taxon>Sparus</taxon>
    </lineage>
</organism>
<keyword evidence="10" id="KW-0159">Chromosome partition</keyword>
<keyword evidence="11" id="KW-0995">Kinetochore</keyword>
<dbReference type="FunFam" id="3.40.850.10:FF:000012">
    <property type="entry name" value="Kinesin-like protein"/>
    <property type="match status" value="1"/>
</dbReference>
<keyword evidence="16" id="KW-0539">Nucleus</keyword>
<evidence type="ECO:0000256" key="16">
    <source>
        <dbReference type="ARBA" id="ARBA00023242"/>
    </source>
</evidence>
<keyword evidence="12 20" id="KW-0067">ATP-binding</keyword>
<dbReference type="Gene3D" id="3.40.850.10">
    <property type="entry name" value="Kinesin motor domain"/>
    <property type="match status" value="1"/>
</dbReference>
<dbReference type="GO" id="GO:0005874">
    <property type="term" value="C:microtubule"/>
    <property type="evidence" value="ECO:0007669"/>
    <property type="project" value="UniProtKB-KW"/>
</dbReference>
<feature type="region of interest" description="Disordered" evidence="22">
    <location>
        <begin position="91"/>
        <end position="113"/>
    </location>
</feature>
<evidence type="ECO:0000256" key="15">
    <source>
        <dbReference type="ARBA" id="ARBA00023212"/>
    </source>
</evidence>
<evidence type="ECO:0000256" key="13">
    <source>
        <dbReference type="ARBA" id="ARBA00023054"/>
    </source>
</evidence>
<evidence type="ECO:0000256" key="10">
    <source>
        <dbReference type="ARBA" id="ARBA00022829"/>
    </source>
</evidence>
<keyword evidence="17" id="KW-0131">Cell cycle</keyword>
<dbReference type="GO" id="GO:0005634">
    <property type="term" value="C:nucleus"/>
    <property type="evidence" value="ECO:0007669"/>
    <property type="project" value="UniProtKB-SubCell"/>
</dbReference>
<reference evidence="24" key="2">
    <citation type="submission" date="2025-08" db="UniProtKB">
        <authorList>
            <consortium name="Ensembl"/>
        </authorList>
    </citation>
    <scope>IDENTIFICATION</scope>
</reference>
<evidence type="ECO:0000256" key="17">
    <source>
        <dbReference type="ARBA" id="ARBA00023306"/>
    </source>
</evidence>
<keyword evidence="14 20" id="KW-0505">Motor protein</keyword>
<dbReference type="PANTHER" id="PTHR47971">
    <property type="entry name" value="KINESIN-RELATED PROTEIN 6"/>
    <property type="match status" value="1"/>
</dbReference>
<dbReference type="InterPro" id="IPR019821">
    <property type="entry name" value="Kinesin_motor_CS"/>
</dbReference>
<evidence type="ECO:0000256" key="5">
    <source>
        <dbReference type="ARBA" id="ARBA00022490"/>
    </source>
</evidence>
<dbReference type="PROSITE" id="PS00411">
    <property type="entry name" value="KINESIN_MOTOR_1"/>
    <property type="match status" value="1"/>
</dbReference>
<dbReference type="PANTHER" id="PTHR47971:SF25">
    <property type="entry name" value="KINESIN-LIKE PROTEIN KIF2C"/>
    <property type="match status" value="1"/>
</dbReference>
<dbReference type="Pfam" id="PF00225">
    <property type="entry name" value="Kinesin"/>
    <property type="match status" value="1"/>
</dbReference>
<evidence type="ECO:0000256" key="4">
    <source>
        <dbReference type="ARBA" id="ARBA00022454"/>
    </source>
</evidence>
<dbReference type="GO" id="GO:0005524">
    <property type="term" value="F:ATP binding"/>
    <property type="evidence" value="ECO:0007669"/>
    <property type="project" value="UniProtKB-UniRule"/>
</dbReference>
<evidence type="ECO:0000256" key="21">
    <source>
        <dbReference type="RuleBase" id="RU000394"/>
    </source>
</evidence>
<dbReference type="SUPFAM" id="SSF52540">
    <property type="entry name" value="P-loop containing nucleoside triphosphate hydrolases"/>
    <property type="match status" value="1"/>
</dbReference>
<dbReference type="GO" id="GO:0007018">
    <property type="term" value="P:microtubule-based movement"/>
    <property type="evidence" value="ECO:0007669"/>
    <property type="project" value="InterPro"/>
</dbReference>
<evidence type="ECO:0000256" key="12">
    <source>
        <dbReference type="ARBA" id="ARBA00022840"/>
    </source>
</evidence>
<sequence length="559" mass="63128">MEGNLTRLLVGLSVQISRSDGRVHPATVKSVDGDKSTVMVEWNERNICRGKEASQSCYFSDYMTHPYILSVCTLGRRKSVAPQELNKTNKRVSCVGKPPDMQNKRGKFGEPSRPNQKFYDMIQDFRETLEVTPLSTTDHIEARRICVCVRKRPLNNKEITKKEIDVVSIPGNGALLVHEPKQKVDLTKYLDNQVFRFDYAFDETSTNDLVYKFTAKPLVQSIFDGAMATCFAYGQTGSGKTHTMGGDFAGRQQNSAKGIYALAAQDVFTYINHRRYANMDLSAYVSFFEIYNGKVYDLLNKKAKLRVLEDDRQQVQVVGLEEVYVSTAEEVIKMIQMGSACRTSGQTSANANSSRSHAILQIVLRRNERSSTLHGKFSLVDLAGNERGTDVSSNDRSTLVETAEINRSLLALKECIRSLGKNSDHIPFRMSTLTKVLRDSFIGEKSRTCMIAMVSPGMTSCEYTMNTLRYADRYKFLYVELKVELEDVFSSLQHTSNNVMFIFLGSCPETLIPFVSQRVNDFVKAMEQTSYNIKEELPDLVDHSRKILGTNQSLILVFH</sequence>
<dbReference type="GO" id="GO:0000776">
    <property type="term" value="C:kinetochore"/>
    <property type="evidence" value="ECO:0007669"/>
    <property type="project" value="UniProtKB-KW"/>
</dbReference>
<dbReference type="GO" id="GO:0007019">
    <property type="term" value="P:microtubule depolymerization"/>
    <property type="evidence" value="ECO:0007669"/>
    <property type="project" value="TreeGrafter"/>
</dbReference>
<dbReference type="AlphaFoldDB" id="A0A671XPT7"/>
<reference evidence="24" key="3">
    <citation type="submission" date="2025-09" db="UniProtKB">
        <authorList>
            <consortium name="Ensembl"/>
        </authorList>
    </citation>
    <scope>IDENTIFICATION</scope>
</reference>
<keyword evidence="5" id="KW-0963">Cytoplasm</keyword>
<comment type="similarity">
    <text evidence="19">Belongs to the TRAFAC class myosin-kinesin ATPase superfamily. Kinesin family. KIN-13 subfamily.</text>
</comment>
<dbReference type="InterPro" id="IPR036961">
    <property type="entry name" value="Kinesin_motor_dom_sf"/>
</dbReference>
<proteinExistence type="inferred from homology"/>
<keyword evidence="8 20" id="KW-0547">Nucleotide-binding</keyword>
<dbReference type="SMART" id="SM00129">
    <property type="entry name" value="KISc"/>
    <property type="match status" value="1"/>
</dbReference>